<dbReference type="InterPro" id="IPR012902">
    <property type="entry name" value="N_methyl_site"/>
</dbReference>
<dbReference type="Proteomes" id="UP000663802">
    <property type="component" value="Unassembled WGS sequence"/>
</dbReference>
<comment type="caution">
    <text evidence="2">The sequence shown here is derived from an EMBL/GenBank/DDBJ whole genome shotgun (WGS) entry which is preliminary data.</text>
</comment>
<organism evidence="2 3">
    <name type="scientific">Clostridium zeae</name>
    <dbReference type="NCBI Taxonomy" id="2759022"/>
    <lineage>
        <taxon>Bacteria</taxon>
        <taxon>Bacillati</taxon>
        <taxon>Bacillota</taxon>
        <taxon>Clostridia</taxon>
        <taxon>Eubacteriales</taxon>
        <taxon>Clostridiaceae</taxon>
        <taxon>Clostridium</taxon>
    </lineage>
</organism>
<dbReference type="NCBIfam" id="TIGR02532">
    <property type="entry name" value="IV_pilin_GFxxxE"/>
    <property type="match status" value="1"/>
</dbReference>
<proteinExistence type="predicted"/>
<keyword evidence="1" id="KW-0472">Membrane</keyword>
<dbReference type="Gene3D" id="3.30.700.10">
    <property type="entry name" value="Glycoprotein, Type 4 Pilin"/>
    <property type="match status" value="1"/>
</dbReference>
<dbReference type="RefSeq" id="WP_206870800.1">
    <property type="nucleotide sequence ID" value="NZ_BMBA01000003.1"/>
</dbReference>
<dbReference type="SUPFAM" id="SSF54523">
    <property type="entry name" value="Pili subunits"/>
    <property type="match status" value="1"/>
</dbReference>
<dbReference type="InterPro" id="IPR045584">
    <property type="entry name" value="Pilin-like"/>
</dbReference>
<feature type="transmembrane region" description="Helical" evidence="1">
    <location>
        <begin position="7"/>
        <end position="31"/>
    </location>
</feature>
<accession>A0ABQ1ECK8</accession>
<evidence type="ECO:0000313" key="2">
    <source>
        <dbReference type="EMBL" id="GFZ32510.1"/>
    </source>
</evidence>
<dbReference type="PROSITE" id="PS00409">
    <property type="entry name" value="PROKAR_NTER_METHYL"/>
    <property type="match status" value="1"/>
</dbReference>
<evidence type="ECO:0000256" key="1">
    <source>
        <dbReference type="SAM" id="Phobius"/>
    </source>
</evidence>
<keyword evidence="1" id="KW-0812">Transmembrane</keyword>
<protein>
    <recommendedName>
        <fullName evidence="4">Prepilin-type N-terminal cleavage/methylation domain-containing protein</fullName>
    </recommendedName>
</protein>
<gene>
    <name evidence="2" type="ORF">CSC2_30360</name>
</gene>
<reference evidence="2 3" key="1">
    <citation type="journal article" date="2021" name="Int. J. Syst. Evol. Microbiol.">
        <title>Clostridium zeae sp. nov., isolated from corn silage.</title>
        <authorList>
            <person name="Kobayashi H."/>
            <person name="Tanizawa Y."/>
            <person name="Yagura M."/>
            <person name="Sakamoto M."/>
            <person name="Ohkuma M."/>
            <person name="Tohno M."/>
        </authorList>
    </citation>
    <scope>NUCLEOTIDE SEQUENCE [LARGE SCALE GENOMIC DNA]</scope>
    <source>
        <strain evidence="2 3">CSC2</strain>
    </source>
</reference>
<name>A0ABQ1ECK8_9CLOT</name>
<dbReference type="EMBL" id="BMBA01000003">
    <property type="protein sequence ID" value="GFZ32510.1"/>
    <property type="molecule type" value="Genomic_DNA"/>
</dbReference>
<evidence type="ECO:0008006" key="4">
    <source>
        <dbReference type="Google" id="ProtNLM"/>
    </source>
</evidence>
<evidence type="ECO:0000313" key="3">
    <source>
        <dbReference type="Proteomes" id="UP000663802"/>
    </source>
</evidence>
<sequence>MINKKKGFTLIEVIIVLALLTIVLGVIYQFFFSSNRDLNDTDVKSNLQFEGQQIQNSFTSYGSQGNIIRQLNGNNPPPADSTERGIENLMLTLYAGTETITYSYTTTNKTLTETHTKEDGTVTTKTLSDKVLSITIRPIGGTYDVASGMTMKVTLQDKGISYSITSNVVFRNKGVTTQ</sequence>
<keyword evidence="1" id="KW-1133">Transmembrane helix</keyword>
<dbReference type="Pfam" id="PF07963">
    <property type="entry name" value="N_methyl"/>
    <property type="match status" value="1"/>
</dbReference>
<keyword evidence="3" id="KW-1185">Reference proteome</keyword>